<dbReference type="EMBL" id="DS727897">
    <property type="protein sequence ID" value="EEC06845.1"/>
    <property type="molecule type" value="Genomic_DNA"/>
</dbReference>
<evidence type="ECO:0000313" key="3">
    <source>
        <dbReference type="Proteomes" id="UP000001555"/>
    </source>
</evidence>
<dbReference type="EMBL" id="ABJB010941993">
    <property type="status" value="NOT_ANNOTATED_CDS"/>
    <property type="molecule type" value="Genomic_DNA"/>
</dbReference>
<proteinExistence type="predicted"/>
<dbReference type="EnsemblMetazoa" id="ISCW003916-RA">
    <property type="protein sequence ID" value="ISCW003916-PA"/>
    <property type="gene ID" value="ISCW003916"/>
</dbReference>
<gene>
    <name evidence="1" type="ORF">IscW_ISCW003916</name>
</gene>
<dbReference type="HOGENOM" id="CLU_2226066_0_0_1"/>
<dbReference type="AlphaFoldDB" id="B7PJS3"/>
<dbReference type="VEuPathDB" id="VectorBase:ISCI003916"/>
<evidence type="ECO:0000313" key="1">
    <source>
        <dbReference type="EMBL" id="EEC06845.1"/>
    </source>
</evidence>
<reference evidence="1 3" key="1">
    <citation type="submission" date="2008-03" db="EMBL/GenBank/DDBJ databases">
        <title>Annotation of Ixodes scapularis.</title>
        <authorList>
            <consortium name="Ixodes scapularis Genome Project Consortium"/>
            <person name="Caler E."/>
            <person name="Hannick L.I."/>
            <person name="Bidwell S."/>
            <person name="Joardar V."/>
            <person name="Thiagarajan M."/>
            <person name="Amedeo P."/>
            <person name="Galinsky K.J."/>
            <person name="Schobel S."/>
            <person name="Inman J."/>
            <person name="Hostetler J."/>
            <person name="Miller J."/>
            <person name="Hammond M."/>
            <person name="Megy K."/>
            <person name="Lawson D."/>
            <person name="Kodira C."/>
            <person name="Sutton G."/>
            <person name="Meyer J."/>
            <person name="Hill C.A."/>
            <person name="Birren B."/>
            <person name="Nene V."/>
            <person name="Collins F."/>
            <person name="Alarcon-Chaidez F."/>
            <person name="Wikel S."/>
            <person name="Strausberg R."/>
        </authorList>
    </citation>
    <scope>NUCLEOTIDE SEQUENCE [LARGE SCALE GENOMIC DNA]</scope>
    <source>
        <strain evidence="3">Wikel</strain>
        <strain evidence="1">Wikel colony</strain>
    </source>
</reference>
<dbReference type="InParanoid" id="B7PJS3"/>
<dbReference type="PaxDb" id="6945-B7PJS3"/>
<sequence>MMIIPREGEQRTNTNLRTQPGCLCGFVDSRLSFDPLFYFSREYYCYSSRPARLYLCSDVARGEAYGSSVLPPCSKSRRYTHVFQSLPLCTPSHGHPSHFKPPSQKK</sequence>
<protein>
    <submittedName>
        <fullName evidence="1 2">Uncharacterized protein</fullName>
    </submittedName>
</protein>
<dbReference type="Proteomes" id="UP000001555">
    <property type="component" value="Unassembled WGS sequence"/>
</dbReference>
<name>B7PJS3_IXOSC</name>
<accession>B7PJS3</accession>
<dbReference type="VEuPathDB" id="VectorBase:ISCW003916"/>
<keyword evidence="3" id="KW-1185">Reference proteome</keyword>
<evidence type="ECO:0000313" key="2">
    <source>
        <dbReference type="EnsemblMetazoa" id="ISCW003916-PA"/>
    </source>
</evidence>
<organism>
    <name type="scientific">Ixodes scapularis</name>
    <name type="common">Black-legged tick</name>
    <name type="synonym">Deer tick</name>
    <dbReference type="NCBI Taxonomy" id="6945"/>
    <lineage>
        <taxon>Eukaryota</taxon>
        <taxon>Metazoa</taxon>
        <taxon>Ecdysozoa</taxon>
        <taxon>Arthropoda</taxon>
        <taxon>Chelicerata</taxon>
        <taxon>Arachnida</taxon>
        <taxon>Acari</taxon>
        <taxon>Parasitiformes</taxon>
        <taxon>Ixodida</taxon>
        <taxon>Ixodoidea</taxon>
        <taxon>Ixodidae</taxon>
        <taxon>Ixodinae</taxon>
        <taxon>Ixodes</taxon>
    </lineage>
</organism>
<reference evidence="2" key="2">
    <citation type="submission" date="2020-05" db="UniProtKB">
        <authorList>
            <consortium name="EnsemblMetazoa"/>
        </authorList>
    </citation>
    <scope>IDENTIFICATION</scope>
    <source>
        <strain evidence="2">wikel</strain>
    </source>
</reference>